<evidence type="ECO:0000256" key="1">
    <source>
        <dbReference type="ARBA" id="ARBA00006509"/>
    </source>
</evidence>
<dbReference type="AlphaFoldDB" id="A0A7S4L3H5"/>
<sequence length="107" mass="12325">MTKEKKQNKYAPKAIALGVNRGHPVKKRELAARPSKSKAKLGKRQAVARDVIRDVAGFAPYEKRAMELLRNRLDKRALRYVKKRIGSHRRALRKREELAGAIRRKQA</sequence>
<dbReference type="EMBL" id="HBKR01023194">
    <property type="protein sequence ID" value="CAE2314011.1"/>
    <property type="molecule type" value="Transcribed_RNA"/>
</dbReference>
<keyword evidence="3 4" id="KW-0687">Ribonucleoprotein</keyword>
<keyword evidence="2 4" id="KW-0689">Ribosomal protein</keyword>
<evidence type="ECO:0000256" key="4">
    <source>
        <dbReference type="RuleBase" id="RU000665"/>
    </source>
</evidence>
<proteinExistence type="inferred from homology"/>
<dbReference type="GO" id="GO:1990904">
    <property type="term" value="C:ribonucleoprotein complex"/>
    <property type="evidence" value="ECO:0007669"/>
    <property type="project" value="UniProtKB-KW"/>
</dbReference>
<dbReference type="PROSITE" id="PS01190">
    <property type="entry name" value="RIBOSOMAL_L36E"/>
    <property type="match status" value="1"/>
</dbReference>
<dbReference type="InterPro" id="IPR038097">
    <property type="entry name" value="Ribosomal_eL36_sf"/>
</dbReference>
<gene>
    <name evidence="5" type="ORF">NAES01612_LOCUS15181</name>
</gene>
<evidence type="ECO:0000313" key="5">
    <source>
        <dbReference type="EMBL" id="CAE2314011.1"/>
    </source>
</evidence>
<evidence type="ECO:0000256" key="3">
    <source>
        <dbReference type="ARBA" id="ARBA00023274"/>
    </source>
</evidence>
<name>A0A7S4L3H5_9EUKA</name>
<dbReference type="InterPro" id="IPR000509">
    <property type="entry name" value="Ribosomal_eL36"/>
</dbReference>
<reference evidence="5" key="1">
    <citation type="submission" date="2021-01" db="EMBL/GenBank/DDBJ databases">
        <authorList>
            <person name="Corre E."/>
            <person name="Pelletier E."/>
            <person name="Niang G."/>
            <person name="Scheremetjew M."/>
            <person name="Finn R."/>
            <person name="Kale V."/>
            <person name="Holt S."/>
            <person name="Cochrane G."/>
            <person name="Meng A."/>
            <person name="Brown T."/>
            <person name="Cohen L."/>
        </authorList>
    </citation>
    <scope>NUCLEOTIDE SEQUENCE</scope>
    <source>
        <strain evidence="5">SoJaBio B1-5/56/2</strain>
    </source>
</reference>
<dbReference type="PANTHER" id="PTHR10114">
    <property type="entry name" value="60S RIBOSOMAL PROTEIN L36"/>
    <property type="match status" value="1"/>
</dbReference>
<dbReference type="GO" id="GO:0003735">
    <property type="term" value="F:structural constituent of ribosome"/>
    <property type="evidence" value="ECO:0007669"/>
    <property type="project" value="InterPro"/>
</dbReference>
<dbReference type="GO" id="GO:0006412">
    <property type="term" value="P:translation"/>
    <property type="evidence" value="ECO:0007669"/>
    <property type="project" value="InterPro"/>
</dbReference>
<dbReference type="FunFam" id="1.10.10.1760:FF:000001">
    <property type="entry name" value="60S ribosomal protein L36"/>
    <property type="match status" value="1"/>
</dbReference>
<accession>A0A7S4L3H5</accession>
<dbReference type="Gene3D" id="1.10.10.1760">
    <property type="entry name" value="60S ribosomal protein L36"/>
    <property type="match status" value="1"/>
</dbReference>
<dbReference type="Pfam" id="PF01158">
    <property type="entry name" value="Ribosomal_L36e"/>
    <property type="match status" value="1"/>
</dbReference>
<dbReference type="GO" id="GO:0005840">
    <property type="term" value="C:ribosome"/>
    <property type="evidence" value="ECO:0007669"/>
    <property type="project" value="UniProtKB-KW"/>
</dbReference>
<protein>
    <recommendedName>
        <fullName evidence="4">60S ribosomal protein L36</fullName>
    </recommendedName>
</protein>
<evidence type="ECO:0000256" key="2">
    <source>
        <dbReference type="ARBA" id="ARBA00022980"/>
    </source>
</evidence>
<comment type="similarity">
    <text evidence="1 4">Belongs to the eukaryotic ribosomal protein eL36 family.</text>
</comment>
<organism evidence="5">
    <name type="scientific">Paramoeba aestuarina</name>
    <dbReference type="NCBI Taxonomy" id="180227"/>
    <lineage>
        <taxon>Eukaryota</taxon>
        <taxon>Amoebozoa</taxon>
        <taxon>Discosea</taxon>
        <taxon>Flabellinia</taxon>
        <taxon>Dactylopodida</taxon>
        <taxon>Paramoebidae</taxon>
        <taxon>Paramoeba</taxon>
    </lineage>
</organism>